<dbReference type="InterPro" id="IPR051169">
    <property type="entry name" value="NADH-Q_oxidoreductase"/>
</dbReference>
<dbReference type="Proteomes" id="UP000243799">
    <property type="component" value="Unassembled WGS sequence"/>
</dbReference>
<dbReference type="PRINTS" id="PR00368">
    <property type="entry name" value="FADPNR"/>
</dbReference>
<dbReference type="STRING" id="490629.SAMN05216266_12515"/>
<dbReference type="OrthoDB" id="9784880at2"/>
<proteinExistence type="inferred from homology"/>
<gene>
    <name evidence="7" type="ORF">SAMN05216266_12515</name>
</gene>
<dbReference type="PANTHER" id="PTHR42913:SF3">
    <property type="entry name" value="64 KDA MITOCHONDRIAL NADH DEHYDROGENASE (EUROFUNG)"/>
    <property type="match status" value="1"/>
</dbReference>
<evidence type="ECO:0000256" key="1">
    <source>
        <dbReference type="ARBA" id="ARBA00001974"/>
    </source>
</evidence>
<dbReference type="AlphaFoldDB" id="A0A1I1CDI9"/>
<organism evidence="7 8">
    <name type="scientific">Amycolatopsis marina</name>
    <dbReference type="NCBI Taxonomy" id="490629"/>
    <lineage>
        <taxon>Bacteria</taxon>
        <taxon>Bacillati</taxon>
        <taxon>Actinomycetota</taxon>
        <taxon>Actinomycetes</taxon>
        <taxon>Pseudonocardiales</taxon>
        <taxon>Pseudonocardiaceae</taxon>
        <taxon>Amycolatopsis</taxon>
    </lineage>
</organism>
<dbReference type="Gene3D" id="3.50.50.100">
    <property type="match status" value="1"/>
</dbReference>
<evidence type="ECO:0000313" key="8">
    <source>
        <dbReference type="Proteomes" id="UP000243799"/>
    </source>
</evidence>
<dbReference type="SUPFAM" id="SSF51905">
    <property type="entry name" value="FAD/NAD(P)-binding domain"/>
    <property type="match status" value="1"/>
</dbReference>
<protein>
    <submittedName>
        <fullName evidence="7">NADH dehydrogenase, FAD-containing subunit</fullName>
    </submittedName>
</protein>
<accession>A0A1I1CDI9</accession>
<dbReference type="RefSeq" id="WP_091678035.1">
    <property type="nucleotide sequence ID" value="NZ_FOKG01000025.1"/>
</dbReference>
<dbReference type="PANTHER" id="PTHR42913">
    <property type="entry name" value="APOPTOSIS-INDUCING FACTOR 1"/>
    <property type="match status" value="1"/>
</dbReference>
<evidence type="ECO:0000256" key="3">
    <source>
        <dbReference type="ARBA" id="ARBA00022630"/>
    </source>
</evidence>
<comment type="similarity">
    <text evidence="2">Belongs to the NADH dehydrogenase family.</text>
</comment>
<sequence length="387" mass="41345">MTHVVVLGAGYAGLTTALRLGRGQRVTIVDTAADFTERIRLHEYVAGRPSVSIPLTEFTKGRDIATVRDTVTAIDPERRTVHTGGGREITYDILVYALGSRTDTRTPGVAEHAFTVENASELRERVRAGAGSVAVVGGGLTGIEMAAELAEAYPGRGVELVTADAPGDRLSVKGKEYLRAALERLGVTVRPGVRVSHVDEGMLRTDKGDITAEVIVWAASFAVSALAAEAGLDVDDRGRIRVDDTLRSLSHPDVYAVGDAAAVHVPGVGELRMSCASGMPVGAHAADAITARAAGREPAQLNFRYFIQCVSLGRRAGLIQAVRADDSPKEWVLRGRAGAFVKEQICRSTVSSLRLLRRTRHGYWWPKRRTRSAVPSAPTGSSSTSSR</sequence>
<dbReference type="InterPro" id="IPR023753">
    <property type="entry name" value="FAD/NAD-binding_dom"/>
</dbReference>
<name>A0A1I1CDI9_9PSEU</name>
<dbReference type="EMBL" id="FOKG01000025">
    <property type="protein sequence ID" value="SFB60152.1"/>
    <property type="molecule type" value="Genomic_DNA"/>
</dbReference>
<evidence type="ECO:0000256" key="5">
    <source>
        <dbReference type="ARBA" id="ARBA00023002"/>
    </source>
</evidence>
<feature type="domain" description="FAD/NAD(P)-binding" evidence="6">
    <location>
        <begin position="3"/>
        <end position="265"/>
    </location>
</feature>
<dbReference type="InterPro" id="IPR036188">
    <property type="entry name" value="FAD/NAD-bd_sf"/>
</dbReference>
<keyword evidence="3" id="KW-0285">Flavoprotein</keyword>
<evidence type="ECO:0000256" key="4">
    <source>
        <dbReference type="ARBA" id="ARBA00022827"/>
    </source>
</evidence>
<keyword evidence="5" id="KW-0560">Oxidoreductase</keyword>
<dbReference type="GO" id="GO:0019646">
    <property type="term" value="P:aerobic electron transport chain"/>
    <property type="evidence" value="ECO:0007669"/>
    <property type="project" value="TreeGrafter"/>
</dbReference>
<comment type="cofactor">
    <cofactor evidence="1">
        <name>FAD</name>
        <dbReference type="ChEBI" id="CHEBI:57692"/>
    </cofactor>
</comment>
<reference evidence="8" key="1">
    <citation type="submission" date="2016-10" db="EMBL/GenBank/DDBJ databases">
        <authorList>
            <person name="Varghese N."/>
            <person name="Submissions S."/>
        </authorList>
    </citation>
    <scope>NUCLEOTIDE SEQUENCE [LARGE SCALE GENOMIC DNA]</scope>
    <source>
        <strain evidence="8">CGMCC 4.3568</strain>
    </source>
</reference>
<dbReference type="PRINTS" id="PR00469">
    <property type="entry name" value="PNDRDTASEII"/>
</dbReference>
<evidence type="ECO:0000259" key="6">
    <source>
        <dbReference type="Pfam" id="PF07992"/>
    </source>
</evidence>
<evidence type="ECO:0000256" key="2">
    <source>
        <dbReference type="ARBA" id="ARBA00005272"/>
    </source>
</evidence>
<keyword evidence="8" id="KW-1185">Reference proteome</keyword>
<dbReference type="Pfam" id="PF07992">
    <property type="entry name" value="Pyr_redox_2"/>
    <property type="match status" value="1"/>
</dbReference>
<keyword evidence="4" id="KW-0274">FAD</keyword>
<dbReference type="GO" id="GO:0003955">
    <property type="term" value="F:NAD(P)H dehydrogenase (quinone) activity"/>
    <property type="evidence" value="ECO:0007669"/>
    <property type="project" value="TreeGrafter"/>
</dbReference>
<evidence type="ECO:0000313" key="7">
    <source>
        <dbReference type="EMBL" id="SFB60152.1"/>
    </source>
</evidence>